<evidence type="ECO:0000313" key="2">
    <source>
        <dbReference type="EMBL" id="PXZ08712.1"/>
    </source>
</evidence>
<organism evidence="2 3">
    <name type="scientific">Gilliamella apicola</name>
    <dbReference type="NCBI Taxonomy" id="1196095"/>
    <lineage>
        <taxon>Bacteria</taxon>
        <taxon>Pseudomonadati</taxon>
        <taxon>Pseudomonadota</taxon>
        <taxon>Gammaproteobacteria</taxon>
        <taxon>Orbales</taxon>
        <taxon>Orbaceae</taxon>
        <taxon>Gilliamella</taxon>
    </lineage>
</organism>
<evidence type="ECO:0000313" key="3">
    <source>
        <dbReference type="Proteomes" id="UP000247932"/>
    </source>
</evidence>
<feature type="domain" description="DUF7336" evidence="1">
    <location>
        <begin position="6"/>
        <end position="58"/>
    </location>
</feature>
<dbReference type="AlphaFoldDB" id="A0A2V4E5Z7"/>
<reference evidence="2 3" key="1">
    <citation type="submission" date="2018-05" db="EMBL/GenBank/DDBJ databases">
        <title>Reference genomes for bee gut microbiota database.</title>
        <authorList>
            <person name="Ellegaard K.M."/>
        </authorList>
    </citation>
    <scope>NUCLEOTIDE SEQUENCE [LARGE SCALE GENOMIC DNA]</scope>
    <source>
        <strain evidence="2 3">ESL0182</strain>
    </source>
</reference>
<dbReference type="EMBL" id="QGLR01000002">
    <property type="protein sequence ID" value="PXZ08712.1"/>
    <property type="molecule type" value="Genomic_DNA"/>
</dbReference>
<protein>
    <recommendedName>
        <fullName evidence="1">DUF7336 domain-containing protein</fullName>
    </recommendedName>
</protein>
<proteinExistence type="predicted"/>
<name>A0A2V4E5Z7_9GAMM</name>
<accession>A0A2V4E5Z7</accession>
<dbReference type="InterPro" id="IPR055760">
    <property type="entry name" value="DUF7336"/>
</dbReference>
<keyword evidence="3" id="KW-1185">Reference proteome</keyword>
<gene>
    <name evidence="2" type="ORF">DKK70_00670</name>
</gene>
<comment type="caution">
    <text evidence="2">The sequence shown here is derived from an EMBL/GenBank/DDBJ whole genome shotgun (WGS) entry which is preliminary data.</text>
</comment>
<evidence type="ECO:0000259" key="1">
    <source>
        <dbReference type="Pfam" id="PF24024"/>
    </source>
</evidence>
<dbReference type="Pfam" id="PF24024">
    <property type="entry name" value="DUF7336"/>
    <property type="match status" value="1"/>
</dbReference>
<dbReference type="Proteomes" id="UP000247932">
    <property type="component" value="Unassembled WGS sequence"/>
</dbReference>
<dbReference type="OrthoDB" id="1453790at2"/>
<sequence length="66" mass="7750">MRDKGTADEDTKEIGTYTSYQLAEEAINRIKDKPGFIDYPNDFHIDEYIIDKDYWTDGLSNEKDLK</sequence>